<accession>A0A426QJA1</accession>
<evidence type="ECO:0000259" key="11">
    <source>
        <dbReference type="PROSITE" id="PS51007"/>
    </source>
</evidence>
<dbReference type="Pfam" id="PF00034">
    <property type="entry name" value="Cytochrom_C"/>
    <property type="match status" value="2"/>
</dbReference>
<evidence type="ECO:0000256" key="1">
    <source>
        <dbReference type="ARBA" id="ARBA00004418"/>
    </source>
</evidence>
<evidence type="ECO:0000256" key="10">
    <source>
        <dbReference type="SAM" id="SignalP"/>
    </source>
</evidence>
<dbReference type="PRINTS" id="PR00605">
    <property type="entry name" value="CYTCHROMECIC"/>
</dbReference>
<evidence type="ECO:0000256" key="5">
    <source>
        <dbReference type="ARBA" id="ARBA00022764"/>
    </source>
</evidence>
<dbReference type="GO" id="GO:0009055">
    <property type="term" value="F:electron transfer activity"/>
    <property type="evidence" value="ECO:0007669"/>
    <property type="project" value="InterPro"/>
</dbReference>
<feature type="binding site" description="covalent" evidence="8">
    <location>
        <position position="41"/>
    </location>
    <ligand>
        <name>heme c</name>
        <dbReference type="ChEBI" id="CHEBI:61717"/>
        <label>1</label>
    </ligand>
</feature>
<comment type="subcellular location">
    <subcellularLocation>
        <location evidence="1">Periplasm</location>
    </subcellularLocation>
</comment>
<dbReference type="InterPro" id="IPR008168">
    <property type="entry name" value="Cyt_C_IC"/>
</dbReference>
<keyword evidence="5" id="KW-0574">Periplasm</keyword>
<dbReference type="EMBL" id="QZMU01000001">
    <property type="protein sequence ID" value="RRQ21825.1"/>
    <property type="molecule type" value="Genomic_DNA"/>
</dbReference>
<feature type="signal peptide" evidence="10">
    <location>
        <begin position="1"/>
        <end position="24"/>
    </location>
</feature>
<sequence length="204" mass="21167">MNKPFVFAALLSVSAALGAPGALAAGDASAGKAKANTCAGCHGADGNSANPEWPKLAGQHPDYMVKQLKEFKAGDRENATMAPMAAPLSEQDMQDLAAYYAAQEPQYGEADPELVELGEQIFRGGNKASGVSACMACHGPAGKGNPAANFPALAGQHATYTEIQLKAFRSGARANDYGSMMRNVAARMTDAEIKAVASYIQGLR</sequence>
<feature type="binding site" description="covalent" evidence="8">
    <location>
        <position position="38"/>
    </location>
    <ligand>
        <name>heme c</name>
        <dbReference type="ChEBI" id="CHEBI:61717"/>
        <label>1</label>
    </ligand>
</feature>
<protein>
    <submittedName>
        <fullName evidence="12">Cytochrome c4</fullName>
    </submittedName>
</protein>
<feature type="binding site" description="axial binding residue" evidence="9">
    <location>
        <position position="81"/>
    </location>
    <ligand>
        <name>heme c</name>
        <dbReference type="ChEBI" id="CHEBI:61717"/>
        <label>1</label>
    </ligand>
    <ligandPart>
        <name>Fe</name>
        <dbReference type="ChEBI" id="CHEBI:18248"/>
    </ligandPart>
</feature>
<feature type="binding site" description="axial binding residue" evidence="9">
    <location>
        <position position="42"/>
    </location>
    <ligand>
        <name>heme c</name>
        <dbReference type="ChEBI" id="CHEBI:61717"/>
        <label>1</label>
    </ligand>
    <ligandPart>
        <name>Fe</name>
        <dbReference type="ChEBI" id="CHEBI:18248"/>
    </ligandPart>
</feature>
<evidence type="ECO:0000256" key="4">
    <source>
        <dbReference type="ARBA" id="ARBA00022723"/>
    </source>
</evidence>
<feature type="binding site" description="covalent" evidence="8">
    <location>
        <position position="137"/>
    </location>
    <ligand>
        <name>heme c</name>
        <dbReference type="ChEBI" id="CHEBI:61717"/>
        <label>2</label>
    </ligand>
</feature>
<dbReference type="GO" id="GO:0020037">
    <property type="term" value="F:heme binding"/>
    <property type="evidence" value="ECO:0007669"/>
    <property type="project" value="InterPro"/>
</dbReference>
<dbReference type="Gene3D" id="1.10.760.10">
    <property type="entry name" value="Cytochrome c-like domain"/>
    <property type="match status" value="2"/>
</dbReference>
<keyword evidence="13" id="KW-1185">Reference proteome</keyword>
<evidence type="ECO:0000313" key="13">
    <source>
        <dbReference type="Proteomes" id="UP000287798"/>
    </source>
</evidence>
<evidence type="ECO:0000256" key="8">
    <source>
        <dbReference type="PIRSR" id="PIRSR000005-1"/>
    </source>
</evidence>
<feature type="chain" id="PRO_5019084392" evidence="10">
    <location>
        <begin position="25"/>
        <end position="204"/>
    </location>
</feature>
<dbReference type="InterPro" id="IPR036909">
    <property type="entry name" value="Cyt_c-like_dom_sf"/>
</dbReference>
<keyword evidence="7 9" id="KW-0408">Iron</keyword>
<dbReference type="GO" id="GO:0005506">
    <property type="term" value="F:iron ion binding"/>
    <property type="evidence" value="ECO:0007669"/>
    <property type="project" value="InterPro"/>
</dbReference>
<reference evidence="12 13" key="1">
    <citation type="journal article" date="2010" name="Int. J. Syst. Evol. Microbiol.">
        <title>Thiohalobacter thiocyanaticus gen. nov., sp. nov., a moderately halophilic, sulfur-oxidizing gammaproteobacterium from hypersaline lakes, that utilizes thiocyanate.</title>
        <authorList>
            <person name="Sorokin D.Y."/>
            <person name="Kovaleva O.L."/>
            <person name="Tourova T.P."/>
            <person name="Muyzer G."/>
        </authorList>
    </citation>
    <scope>NUCLEOTIDE SEQUENCE [LARGE SCALE GENOMIC DNA]</scope>
    <source>
        <strain evidence="12 13">Hrh1</strain>
    </source>
</reference>
<evidence type="ECO:0000256" key="7">
    <source>
        <dbReference type="ARBA" id="ARBA00023004"/>
    </source>
</evidence>
<dbReference type="OrthoDB" id="9773456at2"/>
<feature type="domain" description="Cytochrome c" evidence="11">
    <location>
        <begin position="113"/>
        <end position="204"/>
    </location>
</feature>
<comment type="PTM">
    <text evidence="8">Binds 2 heme c groups covalently per subunit.</text>
</comment>
<keyword evidence="3 8" id="KW-0349">Heme</keyword>
<dbReference type="Proteomes" id="UP000287798">
    <property type="component" value="Unassembled WGS sequence"/>
</dbReference>
<evidence type="ECO:0000256" key="2">
    <source>
        <dbReference type="ARBA" id="ARBA00022448"/>
    </source>
</evidence>
<dbReference type="PANTHER" id="PTHR33751">
    <property type="entry name" value="CBB3-TYPE CYTOCHROME C OXIDASE SUBUNIT FIXP"/>
    <property type="match status" value="1"/>
</dbReference>
<dbReference type="InterPro" id="IPR009056">
    <property type="entry name" value="Cyt_c-like_dom"/>
</dbReference>
<evidence type="ECO:0000313" key="12">
    <source>
        <dbReference type="EMBL" id="RRQ21825.1"/>
    </source>
</evidence>
<dbReference type="PROSITE" id="PS51007">
    <property type="entry name" value="CYTC"/>
    <property type="match status" value="2"/>
</dbReference>
<dbReference type="InterPro" id="IPR024167">
    <property type="entry name" value="Cytochrome_c4-like"/>
</dbReference>
<dbReference type="PIRSF" id="PIRSF000005">
    <property type="entry name" value="Cytochrome_c4"/>
    <property type="match status" value="1"/>
</dbReference>
<dbReference type="SUPFAM" id="SSF46626">
    <property type="entry name" value="Cytochrome c"/>
    <property type="match status" value="2"/>
</dbReference>
<gene>
    <name evidence="12" type="ORF">D6C00_07610</name>
</gene>
<dbReference type="AlphaFoldDB" id="A0A426QJA1"/>
<feature type="binding site" description="axial binding residue" evidence="9">
    <location>
        <position position="181"/>
    </location>
    <ligand>
        <name>heme c</name>
        <dbReference type="ChEBI" id="CHEBI:61717"/>
        <label>2</label>
    </ligand>
    <ligandPart>
        <name>Fe</name>
        <dbReference type="ChEBI" id="CHEBI:18248"/>
    </ligandPart>
</feature>
<proteinExistence type="predicted"/>
<dbReference type="InterPro" id="IPR050597">
    <property type="entry name" value="Cytochrome_c_Oxidase_Subunit"/>
</dbReference>
<dbReference type="RefSeq" id="WP_125181164.1">
    <property type="nucleotide sequence ID" value="NZ_QZMU01000001.1"/>
</dbReference>
<evidence type="ECO:0000256" key="3">
    <source>
        <dbReference type="ARBA" id="ARBA00022617"/>
    </source>
</evidence>
<keyword evidence="10" id="KW-0732">Signal</keyword>
<keyword evidence="2" id="KW-0813">Transport</keyword>
<feature type="binding site" description="axial binding residue" evidence="9">
    <location>
        <position position="138"/>
    </location>
    <ligand>
        <name>heme c</name>
        <dbReference type="ChEBI" id="CHEBI:61717"/>
        <label>2</label>
    </ligand>
    <ligandPart>
        <name>Fe</name>
        <dbReference type="ChEBI" id="CHEBI:18248"/>
    </ligandPart>
</feature>
<comment type="caution">
    <text evidence="12">The sequence shown here is derived from an EMBL/GenBank/DDBJ whole genome shotgun (WGS) entry which is preliminary data.</text>
</comment>
<keyword evidence="4 9" id="KW-0479">Metal-binding</keyword>
<dbReference type="GO" id="GO:0042597">
    <property type="term" value="C:periplasmic space"/>
    <property type="evidence" value="ECO:0007669"/>
    <property type="project" value="UniProtKB-SubCell"/>
</dbReference>
<evidence type="ECO:0000256" key="6">
    <source>
        <dbReference type="ARBA" id="ARBA00022982"/>
    </source>
</evidence>
<evidence type="ECO:0000256" key="9">
    <source>
        <dbReference type="PIRSR" id="PIRSR000005-2"/>
    </source>
</evidence>
<keyword evidence="6" id="KW-0249">Electron transport</keyword>
<name>A0A426QJA1_9GAMM</name>
<feature type="domain" description="Cytochrome c" evidence="11">
    <location>
        <begin position="26"/>
        <end position="104"/>
    </location>
</feature>
<feature type="binding site" description="covalent" evidence="8">
    <location>
        <position position="134"/>
    </location>
    <ligand>
        <name>heme c</name>
        <dbReference type="ChEBI" id="CHEBI:61717"/>
        <label>2</label>
    </ligand>
</feature>
<organism evidence="12 13">
    <name type="scientific">Thiohalobacter thiocyanaticus</name>
    <dbReference type="NCBI Taxonomy" id="585455"/>
    <lineage>
        <taxon>Bacteria</taxon>
        <taxon>Pseudomonadati</taxon>
        <taxon>Pseudomonadota</taxon>
        <taxon>Gammaproteobacteria</taxon>
        <taxon>Thiohalobacterales</taxon>
        <taxon>Thiohalobacteraceae</taxon>
        <taxon>Thiohalobacter</taxon>
    </lineage>
</organism>
<dbReference type="PANTHER" id="PTHR33751:SF9">
    <property type="entry name" value="CYTOCHROME C4"/>
    <property type="match status" value="1"/>
</dbReference>